<feature type="non-terminal residue" evidence="1">
    <location>
        <position position="1"/>
    </location>
</feature>
<sequence length="117" mass="13633">NGLARFFCFVLLLFRVRMVHKAFFSFLYKCCAFVFHGSVVPFGMAQVIRHTLRKLRAFLLRISQDHLIYSVQTAKQHFLSNLWDNTDERHSTDGISALNRSGHSSVQNSSWLKFDYS</sequence>
<proteinExistence type="evidence at transcript level"/>
<dbReference type="EMBL" id="GBBM01007699">
    <property type="protein sequence ID" value="JAC27719.1"/>
    <property type="molecule type" value="mRNA"/>
</dbReference>
<protein>
    <submittedName>
        <fullName evidence="1">Putative secreted protein</fullName>
    </submittedName>
</protein>
<organism evidence="1">
    <name type="scientific">Amblyomma triste</name>
    <name type="common">Neotropical tick</name>
    <dbReference type="NCBI Taxonomy" id="251400"/>
    <lineage>
        <taxon>Eukaryota</taxon>
        <taxon>Metazoa</taxon>
        <taxon>Ecdysozoa</taxon>
        <taxon>Arthropoda</taxon>
        <taxon>Chelicerata</taxon>
        <taxon>Arachnida</taxon>
        <taxon>Acari</taxon>
        <taxon>Parasitiformes</taxon>
        <taxon>Ixodida</taxon>
        <taxon>Ixodoidea</taxon>
        <taxon>Ixodidae</taxon>
        <taxon>Amblyomminae</taxon>
        <taxon>Amblyomma</taxon>
    </lineage>
</organism>
<accession>A0A023G1S9</accession>
<dbReference type="AlphaFoldDB" id="A0A023G1S9"/>
<evidence type="ECO:0000313" key="1">
    <source>
        <dbReference type="EMBL" id="JAC27719.1"/>
    </source>
</evidence>
<reference evidence="1" key="1">
    <citation type="submission" date="2014-03" db="EMBL/GenBank/DDBJ databases">
        <title>The sialotranscriptome of Amblyomma triste, Amblyomma parvum and Amblyomma cajennense ticks, uncovered by 454-based RNA-seq.</title>
        <authorList>
            <person name="Garcia G.R."/>
            <person name="Gardinassi L.G."/>
            <person name="Ribeiro J.M."/>
            <person name="Anatriello E."/>
            <person name="Ferreira B.R."/>
            <person name="Moreira H.N."/>
            <person name="Mafra C."/>
            <person name="Olegario M.M."/>
            <person name="Szabo P.J."/>
            <person name="Miranda-Santos I.K."/>
            <person name="Maruyama S.R."/>
        </authorList>
    </citation>
    <scope>NUCLEOTIDE SEQUENCE</scope>
    <source>
        <strain evidence="1">Mato Grasso do Sul</strain>
        <tissue evidence="1">Salivary glands</tissue>
    </source>
</reference>
<name>A0A023G1S9_AMBTT</name>